<dbReference type="Gene3D" id="3.40.50.720">
    <property type="entry name" value="NAD(P)-binding Rossmann-like Domain"/>
    <property type="match status" value="1"/>
</dbReference>
<dbReference type="OrthoDB" id="542013at2759"/>
<protein>
    <submittedName>
        <fullName evidence="2">Uncharacterized protein</fullName>
    </submittedName>
</protein>
<dbReference type="Proteomes" id="UP000319160">
    <property type="component" value="Unassembled WGS sequence"/>
</dbReference>
<sequence length="296" mass="32674">MAAAIAKTIVATGASSGLGFEAVKQLLQQTQPYRFILGARDPKSTQAAYDRLKYDATVHNVSILPLELADLRGVKSFAQQTLDKLGSHKLDVLLLNAAVNKPATGPGPNHSKWCEAFVVNHLSQHYLTHLLEDKVRESRSRIVVVSSGAVRNIRNDDPETLNVDLKANSGADGMVTYCASKFTQLLSTHWWRRRLGDSAQVVAVSPGLILGTGLGRHVDIKFDPNNLPDAKSVDEGAKSILEAFTRNDFPSDPQQIFLTSWGEWWPKDVYSLSLDEALQDKWSPSKEEIEEEELAQ</sequence>
<dbReference type="STRING" id="2512241.A0A553HXK1"/>
<reference evidence="3" key="1">
    <citation type="submission" date="2019-06" db="EMBL/GenBank/DDBJ databases">
        <title>Draft genome sequence of the griseofulvin-producing fungus Xylaria cubensis strain G536.</title>
        <authorList>
            <person name="Mead M.E."/>
            <person name="Raja H.A."/>
            <person name="Steenwyk J.L."/>
            <person name="Knowles S.L."/>
            <person name="Oberlies N.H."/>
            <person name="Rokas A."/>
        </authorList>
    </citation>
    <scope>NUCLEOTIDE SEQUENCE [LARGE SCALE GENOMIC DNA]</scope>
    <source>
        <strain evidence="3">G536</strain>
    </source>
</reference>
<keyword evidence="3" id="KW-1185">Reference proteome</keyword>
<dbReference type="InterPro" id="IPR002347">
    <property type="entry name" value="SDR_fam"/>
</dbReference>
<dbReference type="Pfam" id="PF00106">
    <property type="entry name" value="adh_short"/>
    <property type="match status" value="1"/>
</dbReference>
<evidence type="ECO:0000313" key="2">
    <source>
        <dbReference type="EMBL" id="TRX92662.1"/>
    </source>
</evidence>
<gene>
    <name evidence="2" type="ORF">FHL15_006336</name>
</gene>
<dbReference type="InterPro" id="IPR036291">
    <property type="entry name" value="NAD(P)-bd_dom_sf"/>
</dbReference>
<dbReference type="GO" id="GO:0016491">
    <property type="term" value="F:oxidoreductase activity"/>
    <property type="evidence" value="ECO:0007669"/>
    <property type="project" value="UniProtKB-KW"/>
</dbReference>
<dbReference type="SUPFAM" id="SSF51735">
    <property type="entry name" value="NAD(P)-binding Rossmann-fold domains"/>
    <property type="match status" value="1"/>
</dbReference>
<keyword evidence="1" id="KW-0560">Oxidoreductase</keyword>
<accession>A0A553HXK1</accession>
<name>A0A553HXK1_9PEZI</name>
<evidence type="ECO:0000256" key="1">
    <source>
        <dbReference type="ARBA" id="ARBA00023002"/>
    </source>
</evidence>
<dbReference type="EMBL" id="VFLP01000034">
    <property type="protein sequence ID" value="TRX92662.1"/>
    <property type="molecule type" value="Genomic_DNA"/>
</dbReference>
<dbReference type="PRINTS" id="PR00081">
    <property type="entry name" value="GDHRDH"/>
</dbReference>
<dbReference type="PANTHER" id="PTHR43157:SF31">
    <property type="entry name" value="PHOSPHATIDYLINOSITOL-GLYCAN BIOSYNTHESIS CLASS F PROTEIN"/>
    <property type="match status" value="1"/>
</dbReference>
<organism evidence="2 3">
    <name type="scientific">Xylaria flabelliformis</name>
    <dbReference type="NCBI Taxonomy" id="2512241"/>
    <lineage>
        <taxon>Eukaryota</taxon>
        <taxon>Fungi</taxon>
        <taxon>Dikarya</taxon>
        <taxon>Ascomycota</taxon>
        <taxon>Pezizomycotina</taxon>
        <taxon>Sordariomycetes</taxon>
        <taxon>Xylariomycetidae</taxon>
        <taxon>Xylariales</taxon>
        <taxon>Xylariaceae</taxon>
        <taxon>Xylaria</taxon>
    </lineage>
</organism>
<proteinExistence type="predicted"/>
<evidence type="ECO:0000313" key="3">
    <source>
        <dbReference type="Proteomes" id="UP000319160"/>
    </source>
</evidence>
<dbReference type="PANTHER" id="PTHR43157">
    <property type="entry name" value="PHOSPHATIDYLINOSITOL-GLYCAN BIOSYNTHESIS CLASS F PROTEIN-RELATED"/>
    <property type="match status" value="1"/>
</dbReference>
<dbReference type="AlphaFoldDB" id="A0A553HXK1"/>
<comment type="caution">
    <text evidence="2">The sequence shown here is derived from an EMBL/GenBank/DDBJ whole genome shotgun (WGS) entry which is preliminary data.</text>
</comment>